<keyword evidence="10" id="KW-1185">Reference proteome</keyword>
<proteinExistence type="inferred from homology"/>
<keyword evidence="6" id="KW-0326">Glycosidase</keyword>
<evidence type="ECO:0000256" key="5">
    <source>
        <dbReference type="ARBA" id="ARBA00023001"/>
    </source>
</evidence>
<dbReference type="Pfam" id="PF01270">
    <property type="entry name" value="Glyco_hydro_8"/>
    <property type="match status" value="1"/>
</dbReference>
<name>A0A5B9DLS6_9HYPH</name>
<comment type="catalytic activity">
    <reaction evidence="1">
        <text>Endohydrolysis of (1-&gt;4)-beta-D-glucosidic linkages in cellulose, lichenin and cereal beta-D-glucans.</text>
        <dbReference type="EC" id="3.2.1.4"/>
    </reaction>
</comment>
<dbReference type="GO" id="GO:0008810">
    <property type="term" value="F:cellulase activity"/>
    <property type="evidence" value="ECO:0007669"/>
    <property type="project" value="UniProtKB-EC"/>
</dbReference>
<keyword evidence="7" id="KW-0119">Carbohydrate metabolism</keyword>
<feature type="signal peptide" evidence="8">
    <location>
        <begin position="1"/>
        <end position="21"/>
    </location>
</feature>
<dbReference type="KEGG" id="yti:FNA67_07855"/>
<protein>
    <recommendedName>
        <fullName evidence="3">cellulase</fullName>
        <ecNumber evidence="3">3.2.1.4</ecNumber>
    </recommendedName>
</protein>
<keyword evidence="5" id="KW-0136">Cellulose degradation</keyword>
<accession>A0A5B9DLS6</accession>
<evidence type="ECO:0000313" key="9">
    <source>
        <dbReference type="EMBL" id="QEE20093.1"/>
    </source>
</evidence>
<dbReference type="AlphaFoldDB" id="A0A5B9DLS6"/>
<evidence type="ECO:0000256" key="3">
    <source>
        <dbReference type="ARBA" id="ARBA00012601"/>
    </source>
</evidence>
<dbReference type="Proteomes" id="UP000321062">
    <property type="component" value="Chromosome"/>
</dbReference>
<sequence length="353" mass="38546">MRWLWWLAGAAMACVTATGLAASPAEPTITAQEWQTYRNHFVSAEGRVVDNGNNNLSHSEGQGYGLLLAVLAQDRPTFEAIWSFTRTELMVRDDGLAAWRWEEDKSPHVTDTNNASDGDILIAYALAMAGEAWNEPEKTDAARRIVESLGREMLVEVRGNMLVLPGKDGFSATQRPDGPVVNPSYWIFEAAPVFAGLTPQIAWARIAEDEMKVLALAGENAAGLPPDWVSLSSRKPKPAEGFPPEFGYNNIRIPLYLMRSGAGPERLAPYIRMVGEDGLLRVDVTTGEAKEHLTEPGYRIIGAALNCVLTGEPVPADLQAFSPTSYFAATLQLLTLDFLRRDAPMCLEGGTAR</sequence>
<dbReference type="SUPFAM" id="SSF48208">
    <property type="entry name" value="Six-hairpin glycosidases"/>
    <property type="match status" value="1"/>
</dbReference>
<dbReference type="InterPro" id="IPR002037">
    <property type="entry name" value="Glyco_hydro_8"/>
</dbReference>
<dbReference type="PRINTS" id="PR00735">
    <property type="entry name" value="GLHYDRLASE8"/>
</dbReference>
<reference evidence="9 10" key="1">
    <citation type="journal article" date="2015" name="Int. J. Syst. Evol. Microbiol.">
        <title>Youhaiella tibetensis gen. nov., sp. nov., isolated from subsurface sediment.</title>
        <authorList>
            <person name="Wang Y.X."/>
            <person name="Huang F.Q."/>
            <person name="Nogi Y."/>
            <person name="Pang S.J."/>
            <person name="Wang P.K."/>
            <person name="Lv J."/>
        </authorList>
    </citation>
    <scope>NUCLEOTIDE SEQUENCE [LARGE SCALE GENOMIC DNA]</scope>
    <source>
        <strain evidence="10">fig4</strain>
    </source>
</reference>
<evidence type="ECO:0000313" key="10">
    <source>
        <dbReference type="Proteomes" id="UP000321062"/>
    </source>
</evidence>
<dbReference type="EC" id="3.2.1.4" evidence="3"/>
<dbReference type="GO" id="GO:0030245">
    <property type="term" value="P:cellulose catabolic process"/>
    <property type="evidence" value="ECO:0007669"/>
    <property type="project" value="UniProtKB-KW"/>
</dbReference>
<dbReference type="EMBL" id="CP041690">
    <property type="protein sequence ID" value="QEE20093.1"/>
    <property type="molecule type" value="Genomic_DNA"/>
</dbReference>
<evidence type="ECO:0000256" key="4">
    <source>
        <dbReference type="ARBA" id="ARBA00022801"/>
    </source>
</evidence>
<evidence type="ECO:0000256" key="8">
    <source>
        <dbReference type="SAM" id="SignalP"/>
    </source>
</evidence>
<keyword evidence="8" id="KW-0732">Signal</keyword>
<dbReference type="InterPro" id="IPR012341">
    <property type="entry name" value="6hp_glycosidase-like_sf"/>
</dbReference>
<feature type="chain" id="PRO_5022963551" description="cellulase" evidence="8">
    <location>
        <begin position="22"/>
        <end position="353"/>
    </location>
</feature>
<evidence type="ECO:0000256" key="6">
    <source>
        <dbReference type="ARBA" id="ARBA00023295"/>
    </source>
</evidence>
<organism evidence="9 10">
    <name type="scientific">Paradevosia tibetensis</name>
    <dbReference type="NCBI Taxonomy" id="1447062"/>
    <lineage>
        <taxon>Bacteria</taxon>
        <taxon>Pseudomonadati</taxon>
        <taxon>Pseudomonadota</taxon>
        <taxon>Alphaproteobacteria</taxon>
        <taxon>Hyphomicrobiales</taxon>
        <taxon>Devosiaceae</taxon>
        <taxon>Paradevosia</taxon>
    </lineage>
</organism>
<gene>
    <name evidence="9" type="ORF">FNA67_07855</name>
</gene>
<evidence type="ECO:0000256" key="7">
    <source>
        <dbReference type="ARBA" id="ARBA00023326"/>
    </source>
</evidence>
<evidence type="ECO:0000256" key="1">
    <source>
        <dbReference type="ARBA" id="ARBA00000966"/>
    </source>
</evidence>
<comment type="similarity">
    <text evidence="2">Belongs to the glycosyl hydrolase 8 (cellulase D) family.</text>
</comment>
<keyword evidence="7" id="KW-0624">Polysaccharide degradation</keyword>
<evidence type="ECO:0000256" key="2">
    <source>
        <dbReference type="ARBA" id="ARBA00009209"/>
    </source>
</evidence>
<dbReference type="OrthoDB" id="9766708at2"/>
<keyword evidence="4" id="KW-0378">Hydrolase</keyword>
<dbReference type="Gene3D" id="1.50.10.10">
    <property type="match status" value="1"/>
</dbReference>
<dbReference type="InterPro" id="IPR008928">
    <property type="entry name" value="6-hairpin_glycosidase_sf"/>
</dbReference>